<evidence type="ECO:0000313" key="1">
    <source>
        <dbReference type="EMBL" id="RWX54091.1"/>
    </source>
</evidence>
<name>A0A444JLZ0_9GAMM</name>
<dbReference type="AlphaFoldDB" id="A0A444JLZ0"/>
<dbReference type="InterPro" id="IPR010260">
    <property type="entry name" value="AlpA"/>
</dbReference>
<gene>
    <name evidence="1" type="ORF">EDI28_17815</name>
</gene>
<dbReference type="Proteomes" id="UP000287563">
    <property type="component" value="Unassembled WGS sequence"/>
</dbReference>
<sequence length="87" mass="9773">MNNTIQLKIIDKKSVLERFSFSNSTLYLRINAGLMTPPVNLGGRRVGWPEHEVANILDAMVAGKNANYIKKLVAFLIKKRSAAWSDQ</sequence>
<keyword evidence="2" id="KW-1185">Reference proteome</keyword>
<comment type="caution">
    <text evidence="1">The sequence shown here is derived from an EMBL/GenBank/DDBJ whole genome shotgun (WGS) entry which is preliminary data.</text>
</comment>
<dbReference type="OrthoDB" id="8455288at2"/>
<reference evidence="1 2" key="1">
    <citation type="submission" date="2018-11" db="EMBL/GenBank/DDBJ databases">
        <title>Photobacterium sp. BEI247 sp. nov., a marine bacterium isolated from Yongle Blue Hole in the South China Sea.</title>
        <authorList>
            <person name="Wang X."/>
        </authorList>
    </citation>
    <scope>NUCLEOTIDE SEQUENCE [LARGE SCALE GENOMIC DNA]</scope>
    <source>
        <strain evidence="2">BEI247</strain>
    </source>
</reference>
<dbReference type="Gene3D" id="1.10.238.160">
    <property type="match status" value="1"/>
</dbReference>
<dbReference type="Pfam" id="PF05930">
    <property type="entry name" value="Phage_AlpA"/>
    <property type="match status" value="1"/>
</dbReference>
<dbReference type="RefSeq" id="WP_128785215.1">
    <property type="nucleotide sequence ID" value="NZ_RJLM01000008.1"/>
</dbReference>
<proteinExistence type="predicted"/>
<evidence type="ECO:0000313" key="2">
    <source>
        <dbReference type="Proteomes" id="UP000287563"/>
    </source>
</evidence>
<protein>
    <submittedName>
        <fullName evidence="1">AlpA family phage regulatory protein</fullName>
    </submittedName>
</protein>
<accession>A0A444JLZ0</accession>
<organism evidence="1 2">
    <name type="scientific">Photobacterium chitinilyticum</name>
    <dbReference type="NCBI Taxonomy" id="2485123"/>
    <lineage>
        <taxon>Bacteria</taxon>
        <taxon>Pseudomonadati</taxon>
        <taxon>Pseudomonadota</taxon>
        <taxon>Gammaproteobacteria</taxon>
        <taxon>Vibrionales</taxon>
        <taxon>Vibrionaceae</taxon>
        <taxon>Photobacterium</taxon>
    </lineage>
</organism>
<dbReference type="EMBL" id="RJLM01000008">
    <property type="protein sequence ID" value="RWX54091.1"/>
    <property type="molecule type" value="Genomic_DNA"/>
</dbReference>